<keyword evidence="1" id="KW-0812">Transmembrane</keyword>
<dbReference type="OrthoDB" id="7470197at2759"/>
<feature type="transmembrane region" description="Helical" evidence="1">
    <location>
        <begin position="20"/>
        <end position="44"/>
    </location>
</feature>
<dbReference type="OMA" id="WVVITSM"/>
<feature type="transmembrane region" description="Helical" evidence="1">
    <location>
        <begin position="64"/>
        <end position="84"/>
    </location>
</feature>
<evidence type="ECO:0000313" key="3">
    <source>
        <dbReference type="RefSeq" id="XP_026492969.2"/>
    </source>
</evidence>
<keyword evidence="1" id="KW-0472">Membrane</keyword>
<reference evidence="3" key="1">
    <citation type="submission" date="2025-08" db="UniProtKB">
        <authorList>
            <consortium name="RefSeq"/>
        </authorList>
    </citation>
    <scope>IDENTIFICATION</scope>
    <source>
        <tissue evidence="3">Whole body</tissue>
    </source>
</reference>
<feature type="transmembrane region" description="Helical" evidence="1">
    <location>
        <begin position="127"/>
        <end position="155"/>
    </location>
</feature>
<protein>
    <submittedName>
        <fullName evidence="3">Uncharacterized protein LOC113398441</fullName>
    </submittedName>
</protein>
<gene>
    <name evidence="3" type="primary">LOC113398441</name>
</gene>
<sequence>MNIKMLKALIPKKFLCRYPLSTGAIVGSITLMCVTIICIVALIVQVLLMKNCANCTAYVWRNAYSFSITGVIYCFIMFAMHGWLMWGIKEKKSSILLSWVVITSMWLSQTFFLLITLICMHSSEINFVAWILCLVLGLIAIGVLTYFVLIVFGLWQEVKHLREKSVNITMSTDK</sequence>
<dbReference type="AlphaFoldDB" id="A0A8B8I7C6"/>
<accession>A0A8B8I7C6</accession>
<organism evidence="2 3">
    <name type="scientific">Vanessa tameamea</name>
    <name type="common">Kamehameha butterfly</name>
    <dbReference type="NCBI Taxonomy" id="334116"/>
    <lineage>
        <taxon>Eukaryota</taxon>
        <taxon>Metazoa</taxon>
        <taxon>Ecdysozoa</taxon>
        <taxon>Arthropoda</taxon>
        <taxon>Hexapoda</taxon>
        <taxon>Insecta</taxon>
        <taxon>Pterygota</taxon>
        <taxon>Neoptera</taxon>
        <taxon>Endopterygota</taxon>
        <taxon>Lepidoptera</taxon>
        <taxon>Glossata</taxon>
        <taxon>Ditrysia</taxon>
        <taxon>Papilionoidea</taxon>
        <taxon>Nymphalidae</taxon>
        <taxon>Nymphalinae</taxon>
        <taxon>Vanessa</taxon>
    </lineage>
</organism>
<keyword evidence="2" id="KW-1185">Reference proteome</keyword>
<dbReference type="Proteomes" id="UP001652626">
    <property type="component" value="Chromosome 15"/>
</dbReference>
<evidence type="ECO:0000256" key="1">
    <source>
        <dbReference type="SAM" id="Phobius"/>
    </source>
</evidence>
<feature type="transmembrane region" description="Helical" evidence="1">
    <location>
        <begin position="96"/>
        <end position="115"/>
    </location>
</feature>
<name>A0A8B8I7C6_VANTA</name>
<keyword evidence="1" id="KW-1133">Transmembrane helix</keyword>
<proteinExistence type="predicted"/>
<dbReference type="GeneID" id="113398441"/>
<dbReference type="RefSeq" id="XP_026492969.2">
    <property type="nucleotide sequence ID" value="XM_026637184.2"/>
</dbReference>
<evidence type="ECO:0000313" key="2">
    <source>
        <dbReference type="Proteomes" id="UP001652626"/>
    </source>
</evidence>